<sequence>MNLIYLINLDIPEQEELGEPSEYYYKVSFVKLDNEQDIKSSLIHLYIGGNFYEHYFVVRDKKNVVLKSKWMSFYREKEIGGIENIYKYVKMCEDKTIKNEILKLVNPPKTYQHEKKLRVYYQKVPRELECERVCYLNAKNDEDAYMQELDQDNYINGVFLYIYESPDRNPTVMQTLFEDVEYGFSVRWCVELIDKILSGNDSDERDLIKIYEDFHEHRKRPYSNVS</sequence>
<protein>
    <submittedName>
        <fullName evidence="1">BA75_04720T0</fullName>
    </submittedName>
</protein>
<reference evidence="1 2" key="1">
    <citation type="submission" date="2016-02" db="EMBL/GenBank/DDBJ databases">
        <title>Comparative genomic and transcriptomic foundation for Pichia pastoris.</title>
        <authorList>
            <person name="Love K.R."/>
            <person name="Shah K.A."/>
            <person name="Whittaker C.A."/>
            <person name="Wu J."/>
            <person name="Bartlett M.C."/>
            <person name="Ma D."/>
            <person name="Leeson R.L."/>
            <person name="Priest M."/>
            <person name="Young S.K."/>
            <person name="Love J.C."/>
        </authorList>
    </citation>
    <scope>NUCLEOTIDE SEQUENCE [LARGE SCALE GENOMIC DNA]</scope>
    <source>
        <strain evidence="1 2">ATCC 28485</strain>
    </source>
</reference>
<gene>
    <name evidence="1" type="ORF">ATY40_BA7504720</name>
</gene>
<proteinExistence type="predicted"/>
<evidence type="ECO:0000313" key="1">
    <source>
        <dbReference type="EMBL" id="ANZ77376.1"/>
    </source>
</evidence>
<keyword evidence="2" id="KW-1185">Reference proteome</keyword>
<name>A0A1B2JH58_PICPA</name>
<dbReference type="EMBL" id="CP014587">
    <property type="protein sequence ID" value="ANZ77376.1"/>
    <property type="molecule type" value="Genomic_DNA"/>
</dbReference>
<dbReference type="Proteomes" id="UP000094565">
    <property type="component" value="Chromosome 4"/>
</dbReference>
<accession>A0A1B2JH58</accession>
<dbReference type="AlphaFoldDB" id="A0A1B2JH58"/>
<organism evidence="1 2">
    <name type="scientific">Komagataella pastoris</name>
    <name type="common">Yeast</name>
    <name type="synonym">Pichia pastoris</name>
    <dbReference type="NCBI Taxonomy" id="4922"/>
    <lineage>
        <taxon>Eukaryota</taxon>
        <taxon>Fungi</taxon>
        <taxon>Dikarya</taxon>
        <taxon>Ascomycota</taxon>
        <taxon>Saccharomycotina</taxon>
        <taxon>Pichiomycetes</taxon>
        <taxon>Pichiales</taxon>
        <taxon>Pichiaceae</taxon>
        <taxon>Komagataella</taxon>
    </lineage>
</organism>
<evidence type="ECO:0000313" key="2">
    <source>
        <dbReference type="Proteomes" id="UP000094565"/>
    </source>
</evidence>